<sequence length="178" mass="19924">MGRTSTTTTSRSAADNSHIPIHIRAYDFLIVRANDFLAANDVASSQRVARLLLRSPDLSREHKRTFHRILSHEGSENRVYHTAQVIEMKAYPPGSAELITIPARSPRTPGSTPRPGIRTTPIKKDDAWIVHSPAKTPTRVTKRVTFADEVESIEDTTFKPSKVGKLFPELLSKFEPIQ</sequence>
<dbReference type="EMBL" id="CAIJEO010000013">
    <property type="protein sequence ID" value="CAD0101389.1"/>
    <property type="molecule type" value="Genomic_DNA"/>
</dbReference>
<evidence type="ECO:0000313" key="1">
    <source>
        <dbReference type="EMBL" id="CAD0101389.1"/>
    </source>
</evidence>
<dbReference type="Proteomes" id="UP000714618">
    <property type="component" value="Unassembled WGS sequence"/>
</dbReference>
<proteinExistence type="predicted"/>
<accession>A0A9N8K796</accession>
<evidence type="ECO:0000313" key="2">
    <source>
        <dbReference type="Proteomes" id="UP000714618"/>
    </source>
</evidence>
<gene>
    <name evidence="1" type="ORF">AWRI4233_LOCUS10214</name>
</gene>
<comment type="caution">
    <text evidence="1">The sequence shown here is derived from an EMBL/GenBank/DDBJ whole genome shotgun (WGS) entry which is preliminary data.</text>
</comment>
<organism evidence="1 2">
    <name type="scientific">Aureobasidium mustum</name>
    <dbReference type="NCBI Taxonomy" id="2773714"/>
    <lineage>
        <taxon>Eukaryota</taxon>
        <taxon>Fungi</taxon>
        <taxon>Dikarya</taxon>
        <taxon>Ascomycota</taxon>
        <taxon>Pezizomycotina</taxon>
        <taxon>Dothideomycetes</taxon>
        <taxon>Dothideomycetidae</taxon>
        <taxon>Dothideales</taxon>
        <taxon>Saccotheciaceae</taxon>
        <taxon>Aureobasidium</taxon>
    </lineage>
</organism>
<protein>
    <submittedName>
        <fullName evidence="1">Uncharacterized protein</fullName>
    </submittedName>
</protein>
<reference evidence="1" key="1">
    <citation type="submission" date="2020-06" db="EMBL/GenBank/DDBJ databases">
        <authorList>
            <person name="Onetto C."/>
        </authorList>
    </citation>
    <scope>NUCLEOTIDE SEQUENCE</scope>
</reference>
<dbReference type="OrthoDB" id="3873434at2759"/>
<name>A0A9N8K796_9PEZI</name>
<keyword evidence="2" id="KW-1185">Reference proteome</keyword>
<dbReference type="AlphaFoldDB" id="A0A9N8K796"/>